<feature type="transmembrane region" description="Helical" evidence="2">
    <location>
        <begin position="21"/>
        <end position="43"/>
    </location>
</feature>
<dbReference type="Proteomes" id="UP000033072">
    <property type="component" value="Chromosome"/>
</dbReference>
<dbReference type="InterPro" id="IPR006457">
    <property type="entry name" value="S_layer-rel_Mac"/>
</dbReference>
<evidence type="ECO:0000313" key="5">
    <source>
        <dbReference type="Proteomes" id="UP000033072"/>
    </source>
</evidence>
<dbReference type="EMBL" id="CP009515">
    <property type="protein sequence ID" value="AKB73697.1"/>
    <property type="molecule type" value="Genomic_DNA"/>
</dbReference>
<dbReference type="KEGG" id="mls:MSLAZ_0436"/>
<name>A0A0E3S3N0_9EURY</name>
<sequence length="210" mass="23552">MLVPNKQGRKSRAETTLLPALSLSLLIFFFFSVLFCSVLPVHAGSDEEKLSLILIDGEEIYVRSGNYYTFLQGYQIYIKGADTEGSRVWIELRRNDVFLEDTIVREGDTFVYSNNSSEILNLKVDTIYAGADGVLVRFSPVYQYLDPKLPMPQKPDTSPANNSDNNSSTPTEFENQAEGFDMPIFLLSIGAVLLGTGFFAGIYKKKFNKK</sequence>
<evidence type="ECO:0000256" key="1">
    <source>
        <dbReference type="SAM" id="MobiDB-lite"/>
    </source>
</evidence>
<keyword evidence="2" id="KW-0472">Membrane</keyword>
<evidence type="ECO:0000259" key="3">
    <source>
        <dbReference type="Pfam" id="PF07752"/>
    </source>
</evidence>
<keyword evidence="2" id="KW-1133">Transmembrane helix</keyword>
<dbReference type="OrthoDB" id="142916at2157"/>
<accession>A0A0E3S3N0</accession>
<keyword evidence="5" id="KW-1185">Reference proteome</keyword>
<dbReference type="AlphaFoldDB" id="A0A0E3S3N0"/>
<reference evidence="4 5" key="1">
    <citation type="submission" date="2014-07" db="EMBL/GenBank/DDBJ databases">
        <title>Methanogenic archaea and the global carbon cycle.</title>
        <authorList>
            <person name="Henriksen J.R."/>
            <person name="Luke J."/>
            <person name="Reinhart S."/>
            <person name="Benedict M.N."/>
            <person name="Youngblut N.D."/>
            <person name="Metcalf M.E."/>
            <person name="Whitaker R.J."/>
            <person name="Metcalf W.W."/>
        </authorList>
    </citation>
    <scope>NUCLEOTIDE SEQUENCE [LARGE SCALE GENOMIC DNA]</scope>
    <source>
        <strain evidence="4 5">Z-7289</strain>
    </source>
</reference>
<dbReference type="RefSeq" id="WP_048124527.1">
    <property type="nucleotide sequence ID" value="NZ_CP009515.1"/>
</dbReference>
<dbReference type="Gene3D" id="2.60.98.40">
    <property type="match status" value="1"/>
</dbReference>
<dbReference type="STRING" id="1434111.MSLAZ_0436"/>
<keyword evidence="2" id="KW-0812">Transmembrane</keyword>
<evidence type="ECO:0000256" key="2">
    <source>
        <dbReference type="SAM" id="Phobius"/>
    </source>
</evidence>
<dbReference type="GeneID" id="24805123"/>
<evidence type="ECO:0000313" key="4">
    <source>
        <dbReference type="EMBL" id="AKB73697.1"/>
    </source>
</evidence>
<feature type="compositionally biased region" description="Polar residues" evidence="1">
    <location>
        <begin position="155"/>
        <end position="174"/>
    </location>
</feature>
<protein>
    <recommendedName>
        <fullName evidence="3">S-layer family duplication domain-containing protein</fullName>
    </recommendedName>
</protein>
<dbReference type="HOGENOM" id="CLU_115250_0_0_2"/>
<feature type="region of interest" description="Disordered" evidence="1">
    <location>
        <begin position="150"/>
        <end position="174"/>
    </location>
</feature>
<feature type="domain" description="S-layer family duplication" evidence="3">
    <location>
        <begin position="46"/>
        <end position="146"/>
    </location>
</feature>
<organism evidence="4 5">
    <name type="scientific">Methanosarcina lacustris Z-7289</name>
    <dbReference type="NCBI Taxonomy" id="1434111"/>
    <lineage>
        <taxon>Archaea</taxon>
        <taxon>Methanobacteriati</taxon>
        <taxon>Methanobacteriota</taxon>
        <taxon>Stenosarchaea group</taxon>
        <taxon>Methanomicrobia</taxon>
        <taxon>Methanosarcinales</taxon>
        <taxon>Methanosarcinaceae</taxon>
        <taxon>Methanosarcina</taxon>
    </lineage>
</organism>
<gene>
    <name evidence="4" type="ORF">MSLAZ_0436</name>
</gene>
<feature type="transmembrane region" description="Helical" evidence="2">
    <location>
        <begin position="184"/>
        <end position="203"/>
    </location>
</feature>
<dbReference type="PATRIC" id="fig|1434111.4.peg.548"/>
<proteinExistence type="predicted"/>
<dbReference type="Pfam" id="PF07752">
    <property type="entry name" value="S-layer"/>
    <property type="match status" value="1"/>
</dbReference>